<protein>
    <submittedName>
        <fullName evidence="1">Uncharacterized protein</fullName>
    </submittedName>
</protein>
<gene>
    <name evidence="1" type="ORF">HHK36_016471</name>
</gene>
<dbReference type="OrthoDB" id="2014278at2759"/>
<dbReference type="Proteomes" id="UP000655225">
    <property type="component" value="Unassembled WGS sequence"/>
</dbReference>
<dbReference type="PANTHER" id="PTHR33103">
    <property type="entry name" value="OS01G0153900 PROTEIN"/>
    <property type="match status" value="1"/>
</dbReference>
<evidence type="ECO:0000313" key="2">
    <source>
        <dbReference type="Proteomes" id="UP000655225"/>
    </source>
</evidence>
<dbReference type="Pfam" id="PF05056">
    <property type="entry name" value="DUF674"/>
    <property type="match status" value="1"/>
</dbReference>
<comment type="caution">
    <text evidence="1">The sequence shown here is derived from an EMBL/GenBank/DDBJ whole genome shotgun (WGS) entry which is preliminary data.</text>
</comment>
<dbReference type="AlphaFoldDB" id="A0A834Z3G5"/>
<accession>A0A834Z3G5</accession>
<reference evidence="1 2" key="1">
    <citation type="submission" date="2020-04" db="EMBL/GenBank/DDBJ databases">
        <title>Plant Genome Project.</title>
        <authorList>
            <person name="Zhang R.-G."/>
        </authorList>
    </citation>
    <scope>NUCLEOTIDE SEQUENCE [LARGE SCALE GENOMIC DNA]</scope>
    <source>
        <strain evidence="1">YNK0</strain>
        <tissue evidence="1">Leaf</tissue>
    </source>
</reference>
<dbReference type="PANTHER" id="PTHR33103:SF19">
    <property type="entry name" value="OS09G0544700 PROTEIN"/>
    <property type="match status" value="1"/>
</dbReference>
<dbReference type="InterPro" id="IPR007750">
    <property type="entry name" value="DUF674"/>
</dbReference>
<organism evidence="1 2">
    <name type="scientific">Tetracentron sinense</name>
    <name type="common">Spur-leaf</name>
    <dbReference type="NCBI Taxonomy" id="13715"/>
    <lineage>
        <taxon>Eukaryota</taxon>
        <taxon>Viridiplantae</taxon>
        <taxon>Streptophyta</taxon>
        <taxon>Embryophyta</taxon>
        <taxon>Tracheophyta</taxon>
        <taxon>Spermatophyta</taxon>
        <taxon>Magnoliopsida</taxon>
        <taxon>Trochodendrales</taxon>
        <taxon>Trochodendraceae</taxon>
        <taxon>Tetracentron</taxon>
    </lineage>
</organism>
<dbReference type="EMBL" id="JABCRI010000011">
    <property type="protein sequence ID" value="KAF8397553.1"/>
    <property type="molecule type" value="Genomic_DNA"/>
</dbReference>
<evidence type="ECO:0000313" key="1">
    <source>
        <dbReference type="EMBL" id="KAF8397553.1"/>
    </source>
</evidence>
<name>A0A834Z3G5_TETSI</name>
<sequence length="379" mass="41387">MATTKVSLKLLIDTKAHKVLFAEASKDFIDFLFSLLSLPVGTVVRLLGKHGMLGSLGNLYDGVQNLNETYVQPNQNMDCLLNPKAATCALRVARLLPSVESTAGKFFVCGSIHRCVTDNPTAICPHCKHPMSTEIPYIAPETSNAVSTGGGGFVKGVVTYMVMDDLAVMSMSTISSITVLNRFNVKEVTTLEEKVVDFGAEECLELLKASLQSKAVLTQVFLAKTNGGWFSNEDVIDDETETFFTSKSFSFDSFGDWNNRSYRLKIYGIHQRRVVTRNSEMGPCPFAKKGKVQEIFALVKRSRDPCGDFKTSMVGQLILDEKGCSMIGEVSSAISMIDDSDGGTIAGSRHWLGAILTIGRGTTSVKHSTWDRTPMTSLD</sequence>
<proteinExistence type="predicted"/>
<keyword evidence="2" id="KW-1185">Reference proteome</keyword>